<protein>
    <submittedName>
        <fullName evidence="1">Uncharacterized protein</fullName>
    </submittedName>
</protein>
<accession>A0ACC2NFU7</accession>
<evidence type="ECO:0000313" key="1">
    <source>
        <dbReference type="EMBL" id="KAJ8669793.1"/>
    </source>
</evidence>
<sequence length="751" mass="84427">MDIDEIVHTTTLDSGTTYVNENPHLDWEAHKLLQQAIRCGDEKMILRLIRKGAPMNGIPNLSNAKPIHLAVTSQSPKIVKLLLDKGANANVTTWKNDSPLTLAAQIENTAIIDILLSRGVGNHESYDGLTHFHVACMTSRIDIVRRLLQTDPAKVIGNMHRVVIETSIYFPGYTAVHFAVHFGSVAIAQLLLENRASIIKKDARKLTPLHLAHLYKKEKMTDMILAHHKNVLKNPCNAEGLSHFHTACTRNDPSLVKHFLRFNVDVNEEVVSGQYKGWRPIHFAISNECPKVVEVLVKHPVNFKSRQFPDLMKYAYSTGNKVMYNLITSSKINIVANVKNQCAIPALHHACIQNDLGKVQELYENNINGPIDLNERIWTGCAPLHLAVTYQSIGVLRFLLQNGADIMVQNSQGKTPLHIAFESRFEGLCTLILDSWEPVSSVNVTDNSGFSILHIFCALGEVDLVKPFLRKKANLNLQVGNDSACWAGFTPLHFAVRFLQVEVLDLLLRHKANILIKNQLNMTPVDLLIVFLEESEYDDNFDEYETNGMLMKIISAAFGKLINFKDDKISPLHLMCLKTFDETNLPLIRKYLKSHPDAVNQTIDMPRSVSLHKCTPLHLAMRSNDFAKAKLLLQNGADPIMLNYTGEKAFECGFSRGLDLFDPQDIDECRDLFALIVDRKEYLKPSHFHIACGAGIAETVKYILDHVPNNELLMKYLNCCNGAGHSPLHAILDTDNFSDLRKEIAQLLLEK</sequence>
<name>A0ACC2NFU7_9HYME</name>
<comment type="caution">
    <text evidence="1">The sequence shown here is derived from an EMBL/GenBank/DDBJ whole genome shotgun (WGS) entry which is preliminary data.</text>
</comment>
<keyword evidence="2" id="KW-1185">Reference proteome</keyword>
<dbReference type="Proteomes" id="UP001239111">
    <property type="component" value="Chromosome 3"/>
</dbReference>
<evidence type="ECO:0000313" key="2">
    <source>
        <dbReference type="Proteomes" id="UP001239111"/>
    </source>
</evidence>
<proteinExistence type="predicted"/>
<gene>
    <name evidence="1" type="ORF">QAD02_001052</name>
</gene>
<reference evidence="1" key="1">
    <citation type="submission" date="2023-04" db="EMBL/GenBank/DDBJ databases">
        <title>A chromosome-level genome assembly of the parasitoid wasp Eretmocerus hayati.</title>
        <authorList>
            <person name="Zhong Y."/>
            <person name="Liu S."/>
            <person name="Liu Y."/>
        </authorList>
    </citation>
    <scope>NUCLEOTIDE SEQUENCE</scope>
    <source>
        <strain evidence="1">ZJU_SS_LIU_2023</strain>
    </source>
</reference>
<dbReference type="EMBL" id="CM056743">
    <property type="protein sequence ID" value="KAJ8669793.1"/>
    <property type="molecule type" value="Genomic_DNA"/>
</dbReference>
<organism evidence="1 2">
    <name type="scientific">Eretmocerus hayati</name>
    <dbReference type="NCBI Taxonomy" id="131215"/>
    <lineage>
        <taxon>Eukaryota</taxon>
        <taxon>Metazoa</taxon>
        <taxon>Ecdysozoa</taxon>
        <taxon>Arthropoda</taxon>
        <taxon>Hexapoda</taxon>
        <taxon>Insecta</taxon>
        <taxon>Pterygota</taxon>
        <taxon>Neoptera</taxon>
        <taxon>Endopterygota</taxon>
        <taxon>Hymenoptera</taxon>
        <taxon>Apocrita</taxon>
        <taxon>Proctotrupomorpha</taxon>
        <taxon>Chalcidoidea</taxon>
        <taxon>Aphelinidae</taxon>
        <taxon>Aphelininae</taxon>
        <taxon>Eretmocerus</taxon>
    </lineage>
</organism>